<gene>
    <name evidence="2" type="ORF">SAMN05421748_12019</name>
</gene>
<reference evidence="2 3" key="1">
    <citation type="submission" date="2017-09" db="EMBL/GenBank/DDBJ databases">
        <authorList>
            <person name="Ehlers B."/>
            <person name="Leendertz F.H."/>
        </authorList>
    </citation>
    <scope>NUCLEOTIDE SEQUENCE [LARGE SCALE GENOMIC DNA]</scope>
    <source>
        <strain evidence="2 3">CGMCC 4.6857</strain>
    </source>
</reference>
<dbReference type="SUPFAM" id="SSF47413">
    <property type="entry name" value="lambda repressor-like DNA-binding domains"/>
    <property type="match status" value="1"/>
</dbReference>
<dbReference type="Pfam" id="PF13560">
    <property type="entry name" value="HTH_31"/>
    <property type="match status" value="1"/>
</dbReference>
<dbReference type="PANTHER" id="PTHR35010:SF2">
    <property type="entry name" value="BLL4672 PROTEIN"/>
    <property type="match status" value="1"/>
</dbReference>
<dbReference type="GO" id="GO:0003677">
    <property type="term" value="F:DNA binding"/>
    <property type="evidence" value="ECO:0007669"/>
    <property type="project" value="InterPro"/>
</dbReference>
<dbReference type="Proteomes" id="UP000219612">
    <property type="component" value="Unassembled WGS sequence"/>
</dbReference>
<dbReference type="InterPro" id="IPR041413">
    <property type="entry name" value="MLTR_LBD"/>
</dbReference>
<accession>A0A285JFK9</accession>
<dbReference type="Pfam" id="PF17765">
    <property type="entry name" value="MLTR_LBD"/>
    <property type="match status" value="1"/>
</dbReference>
<evidence type="ECO:0000313" key="3">
    <source>
        <dbReference type="Proteomes" id="UP000219612"/>
    </source>
</evidence>
<dbReference type="PANTHER" id="PTHR35010">
    <property type="entry name" value="BLL4672 PROTEIN-RELATED"/>
    <property type="match status" value="1"/>
</dbReference>
<keyword evidence="3" id="KW-1185">Reference proteome</keyword>
<dbReference type="InterPro" id="IPR010982">
    <property type="entry name" value="Lambda_DNA-bd_dom_sf"/>
</dbReference>
<dbReference type="Gene3D" id="1.10.260.40">
    <property type="entry name" value="lambda repressor-like DNA-binding domains"/>
    <property type="match status" value="1"/>
</dbReference>
<dbReference type="EMBL" id="OBDY01000020">
    <property type="protein sequence ID" value="SNY59062.1"/>
    <property type="molecule type" value="Genomic_DNA"/>
</dbReference>
<sequence>MEPMNQLGAAVRAWRSRTEPAVVGLPANAPRRVAGLRRGELAMLAGISVEYVVRIEQGRAPTPSAQVCAALARALRLSDEEQAHLMRLAGHAADPSRVPRLIPESLQRIMDQLSGSPLAVHDATWALLAWNPLYAAVFGDPSALAADDRHVLIRQFELGSLGRARQTPAERAEFEKSLVADLRATTSRYPNDPTLTALVARLRRVPRFHELWASPSVADHHSAAKVVEHPDVGDIPLESNVLATQGSNLRLVVYTPRAGTDARGKLDLLAAIGIQQMNEI</sequence>
<dbReference type="PROSITE" id="PS50943">
    <property type="entry name" value="HTH_CROC1"/>
    <property type="match status" value="1"/>
</dbReference>
<dbReference type="InterPro" id="IPR001387">
    <property type="entry name" value="Cro/C1-type_HTH"/>
</dbReference>
<dbReference type="AlphaFoldDB" id="A0A285JFK9"/>
<evidence type="ECO:0000313" key="2">
    <source>
        <dbReference type="EMBL" id="SNY59062.1"/>
    </source>
</evidence>
<dbReference type="SMART" id="SM00530">
    <property type="entry name" value="HTH_XRE"/>
    <property type="match status" value="1"/>
</dbReference>
<protein>
    <submittedName>
        <fullName evidence="2">Helix-turn-helix domain-containing protein</fullName>
    </submittedName>
</protein>
<name>A0A285JFK9_9ACTN</name>
<evidence type="ECO:0000259" key="1">
    <source>
        <dbReference type="PROSITE" id="PS50943"/>
    </source>
</evidence>
<proteinExistence type="predicted"/>
<dbReference type="CDD" id="cd00093">
    <property type="entry name" value="HTH_XRE"/>
    <property type="match status" value="1"/>
</dbReference>
<feature type="domain" description="HTH cro/C1-type" evidence="1">
    <location>
        <begin position="31"/>
        <end position="82"/>
    </location>
</feature>
<organism evidence="2 3">
    <name type="scientific">Paractinoplanes atraurantiacus</name>
    <dbReference type="NCBI Taxonomy" id="1036182"/>
    <lineage>
        <taxon>Bacteria</taxon>
        <taxon>Bacillati</taxon>
        <taxon>Actinomycetota</taxon>
        <taxon>Actinomycetes</taxon>
        <taxon>Micromonosporales</taxon>
        <taxon>Micromonosporaceae</taxon>
        <taxon>Paractinoplanes</taxon>
    </lineage>
</organism>
<dbReference type="Gene3D" id="3.30.450.180">
    <property type="match status" value="1"/>
</dbReference>